<comment type="caution">
    <text evidence="3">The sequence shown here is derived from an EMBL/GenBank/DDBJ whole genome shotgun (WGS) entry which is preliminary data.</text>
</comment>
<dbReference type="Gene3D" id="3.40.50.1000">
    <property type="entry name" value="HAD superfamily/HAD-like"/>
    <property type="match status" value="1"/>
</dbReference>
<dbReference type="RefSeq" id="WP_190252451.1">
    <property type="nucleotide sequence ID" value="NZ_BMPI01000025.1"/>
</dbReference>
<sequence length="270" mass="29250">MRSVDWAAPRRNVRAVIFDFFGTLTLVTSPGPGHDLVAAQLRCDPGRLAAELDRTSRERAVGPCRDVYRMLARSAANLGLEPTPEQLGAAAAARLRAVRADIRFRDDAVTVLAALRHRGFATAVLADCAPELPEIFPDLPVAAHVDAALFSAEIGVAQPDPAFYLRASLQLRVRPDECLYVGADAAGGLAGARRVRMQTVRLAAPDLGHCDRPGLDSARQRLEVTELVDVLGLLPAHPGARQPAPGTYNVRRVPRARDHNDRTAARHYSR</sequence>
<dbReference type="Pfam" id="PF00702">
    <property type="entry name" value="Hydrolase"/>
    <property type="match status" value="1"/>
</dbReference>
<dbReference type="InterPro" id="IPR051540">
    <property type="entry name" value="S-2-haloacid_dehalogenase"/>
</dbReference>
<proteinExistence type="predicted"/>
<dbReference type="EMBL" id="BMPI01000025">
    <property type="protein sequence ID" value="GGM43331.1"/>
    <property type="molecule type" value="Genomic_DNA"/>
</dbReference>
<dbReference type="InterPro" id="IPR006439">
    <property type="entry name" value="HAD-SF_hydro_IA"/>
</dbReference>
<evidence type="ECO:0000256" key="2">
    <source>
        <dbReference type="SAM" id="MobiDB-lite"/>
    </source>
</evidence>
<dbReference type="InterPro" id="IPR036412">
    <property type="entry name" value="HAD-like_sf"/>
</dbReference>
<dbReference type="PANTHER" id="PTHR43316:SF3">
    <property type="entry name" value="HALOACID DEHALOGENASE, TYPE II (AFU_ORTHOLOGUE AFUA_2G07750)-RELATED"/>
    <property type="match status" value="1"/>
</dbReference>
<name>A0A917TXN8_9ACTN</name>
<evidence type="ECO:0008006" key="5">
    <source>
        <dbReference type="Google" id="ProtNLM"/>
    </source>
</evidence>
<evidence type="ECO:0000313" key="3">
    <source>
        <dbReference type="EMBL" id="GGM43331.1"/>
    </source>
</evidence>
<keyword evidence="1" id="KW-0378">Hydrolase</keyword>
<dbReference type="InterPro" id="IPR023214">
    <property type="entry name" value="HAD_sf"/>
</dbReference>
<feature type="compositionally biased region" description="Basic and acidic residues" evidence="2">
    <location>
        <begin position="255"/>
        <end position="264"/>
    </location>
</feature>
<accession>A0A917TXN8</accession>
<dbReference type="PRINTS" id="PR00413">
    <property type="entry name" value="HADHALOGNASE"/>
</dbReference>
<protein>
    <recommendedName>
        <fullName evidence="5">Hydrolase</fullName>
    </recommendedName>
</protein>
<organism evidence="3 4">
    <name type="scientific">Dactylosporangium sucinum</name>
    <dbReference type="NCBI Taxonomy" id="1424081"/>
    <lineage>
        <taxon>Bacteria</taxon>
        <taxon>Bacillati</taxon>
        <taxon>Actinomycetota</taxon>
        <taxon>Actinomycetes</taxon>
        <taxon>Micromonosporales</taxon>
        <taxon>Micromonosporaceae</taxon>
        <taxon>Dactylosporangium</taxon>
    </lineage>
</organism>
<evidence type="ECO:0000256" key="1">
    <source>
        <dbReference type="ARBA" id="ARBA00022801"/>
    </source>
</evidence>
<feature type="region of interest" description="Disordered" evidence="2">
    <location>
        <begin position="236"/>
        <end position="270"/>
    </location>
</feature>
<gene>
    <name evidence="3" type="ORF">GCM10007977_051100</name>
</gene>
<dbReference type="Proteomes" id="UP000642070">
    <property type="component" value="Unassembled WGS sequence"/>
</dbReference>
<evidence type="ECO:0000313" key="4">
    <source>
        <dbReference type="Proteomes" id="UP000642070"/>
    </source>
</evidence>
<reference evidence="3" key="1">
    <citation type="journal article" date="2014" name="Int. J. Syst. Evol. Microbiol.">
        <title>Complete genome sequence of Corynebacterium casei LMG S-19264T (=DSM 44701T), isolated from a smear-ripened cheese.</title>
        <authorList>
            <consortium name="US DOE Joint Genome Institute (JGI-PGF)"/>
            <person name="Walter F."/>
            <person name="Albersmeier A."/>
            <person name="Kalinowski J."/>
            <person name="Ruckert C."/>
        </authorList>
    </citation>
    <scope>NUCLEOTIDE SEQUENCE</scope>
    <source>
        <strain evidence="3">JCM 19831</strain>
    </source>
</reference>
<reference evidence="3" key="2">
    <citation type="submission" date="2020-09" db="EMBL/GenBank/DDBJ databases">
        <authorList>
            <person name="Sun Q."/>
            <person name="Ohkuma M."/>
        </authorList>
    </citation>
    <scope>NUCLEOTIDE SEQUENCE</scope>
    <source>
        <strain evidence="3">JCM 19831</strain>
    </source>
</reference>
<dbReference type="PANTHER" id="PTHR43316">
    <property type="entry name" value="HYDROLASE, HALOACID DELAHOGENASE-RELATED"/>
    <property type="match status" value="1"/>
</dbReference>
<dbReference type="GO" id="GO:0016787">
    <property type="term" value="F:hydrolase activity"/>
    <property type="evidence" value="ECO:0007669"/>
    <property type="project" value="UniProtKB-KW"/>
</dbReference>
<dbReference type="SUPFAM" id="SSF56784">
    <property type="entry name" value="HAD-like"/>
    <property type="match status" value="1"/>
</dbReference>
<dbReference type="AlphaFoldDB" id="A0A917TXN8"/>
<keyword evidence="4" id="KW-1185">Reference proteome</keyword>